<organism evidence="5 6">
    <name type="scientific">Chytriomyces confervae</name>
    <dbReference type="NCBI Taxonomy" id="246404"/>
    <lineage>
        <taxon>Eukaryota</taxon>
        <taxon>Fungi</taxon>
        <taxon>Fungi incertae sedis</taxon>
        <taxon>Chytridiomycota</taxon>
        <taxon>Chytridiomycota incertae sedis</taxon>
        <taxon>Chytridiomycetes</taxon>
        <taxon>Chytridiales</taxon>
        <taxon>Chytriomycetaceae</taxon>
        <taxon>Chytriomyces</taxon>
    </lineage>
</organism>
<dbReference type="GO" id="GO:0009272">
    <property type="term" value="P:fungal-type cell wall biogenesis"/>
    <property type="evidence" value="ECO:0007669"/>
    <property type="project" value="UniProtKB-ARBA"/>
</dbReference>
<dbReference type="GO" id="GO:0005975">
    <property type="term" value="P:carbohydrate metabolic process"/>
    <property type="evidence" value="ECO:0007669"/>
    <property type="project" value="InterPro"/>
</dbReference>
<dbReference type="Gene3D" id="3.20.20.370">
    <property type="entry name" value="Glycoside hydrolase/deacetylase"/>
    <property type="match status" value="1"/>
</dbReference>
<sequence length="421" mass="45377">MTGADSTTQAALQKQQQMIMAQMSVLVCLTLAALSPVFAALDFSWCPERSEYNWNVLPPPAPEVPSWTDFFATAGASLPVPEDITSCDGVSDANIWGATFDDGPGIHTPAVLDYFQKVQMKATFWLVGANIVRHAETVQRMVREGHEIGVHTYTHKDLRTLSDDQIVSELVFTARAILEVTGAVPKYFRSPYGSIDDRVRNLAAGMGLRCVLWSVDSDDWAHVGMGDMWQVLDSFKTWMFSGVKRAISLQHDLFGETASVIPSTMDTLISSGKRIVPLSECIHDSDEPSTNTILTAFFESGLFEQALGLNGTGAKLALSSIIPASSTKPTAMANATEASISPTGNITDTRAVEGARNAAVASKQDASSATNKFVWIGVGAAMAVFVIAAAAVASYSFMRGKRRNAIESAQSRRYSSLPAFD</sequence>
<dbReference type="GO" id="GO:0016020">
    <property type="term" value="C:membrane"/>
    <property type="evidence" value="ECO:0007669"/>
    <property type="project" value="TreeGrafter"/>
</dbReference>
<keyword evidence="2" id="KW-0378">Hydrolase</keyword>
<dbReference type="GO" id="GO:0004099">
    <property type="term" value="F:chitin deacetylase activity"/>
    <property type="evidence" value="ECO:0007669"/>
    <property type="project" value="TreeGrafter"/>
</dbReference>
<reference evidence="5 6" key="1">
    <citation type="journal article" date="2019" name="Sci. Rep.">
        <title>Comparative genomics of chytrid fungi reveal insights into the obligate biotrophic and pathogenic lifestyle of Synchytrium endobioticum.</title>
        <authorList>
            <person name="van de Vossenberg B.T.L.H."/>
            <person name="Warris S."/>
            <person name="Nguyen H.D.T."/>
            <person name="van Gent-Pelzer M.P.E."/>
            <person name="Joly D.L."/>
            <person name="van de Geest H.C."/>
            <person name="Bonants P.J.M."/>
            <person name="Smith D.S."/>
            <person name="Levesque C.A."/>
            <person name="van der Lee T.A.J."/>
        </authorList>
    </citation>
    <scope>NUCLEOTIDE SEQUENCE [LARGE SCALE GENOMIC DNA]</scope>
    <source>
        <strain evidence="5 6">CBS 675.73</strain>
    </source>
</reference>
<gene>
    <name evidence="5" type="ORF">CcCBS67573_g00787</name>
</gene>
<evidence type="ECO:0000256" key="1">
    <source>
        <dbReference type="ARBA" id="ARBA00022723"/>
    </source>
</evidence>
<keyword evidence="1" id="KW-0479">Metal-binding</keyword>
<dbReference type="Proteomes" id="UP000320333">
    <property type="component" value="Unassembled WGS sequence"/>
</dbReference>
<evidence type="ECO:0000256" key="3">
    <source>
        <dbReference type="SAM" id="Phobius"/>
    </source>
</evidence>
<keyword evidence="3" id="KW-1133">Transmembrane helix</keyword>
<name>A0A507FQU5_9FUNG</name>
<dbReference type="InterPro" id="IPR050248">
    <property type="entry name" value="Polysacc_deacetylase_ArnD"/>
</dbReference>
<dbReference type="STRING" id="246404.A0A507FQU5"/>
<protein>
    <recommendedName>
        <fullName evidence="4">NodB homology domain-containing protein</fullName>
    </recommendedName>
</protein>
<evidence type="ECO:0000313" key="5">
    <source>
        <dbReference type="EMBL" id="TPX77945.1"/>
    </source>
</evidence>
<keyword evidence="3" id="KW-0812">Transmembrane</keyword>
<evidence type="ECO:0000313" key="6">
    <source>
        <dbReference type="Proteomes" id="UP000320333"/>
    </source>
</evidence>
<feature type="transmembrane region" description="Helical" evidence="3">
    <location>
        <begin position="373"/>
        <end position="398"/>
    </location>
</feature>
<dbReference type="PANTHER" id="PTHR10587:SF133">
    <property type="entry name" value="CHITIN DEACETYLASE 1-RELATED"/>
    <property type="match status" value="1"/>
</dbReference>
<keyword evidence="3" id="KW-0472">Membrane</keyword>
<feature type="domain" description="NodB homology" evidence="4">
    <location>
        <begin position="94"/>
        <end position="276"/>
    </location>
</feature>
<accession>A0A507FQU5</accession>
<keyword evidence="6" id="KW-1185">Reference proteome</keyword>
<dbReference type="OrthoDB" id="5547340at2759"/>
<dbReference type="SUPFAM" id="SSF88713">
    <property type="entry name" value="Glycoside hydrolase/deacetylase"/>
    <property type="match status" value="1"/>
</dbReference>
<dbReference type="EMBL" id="QEAP01000011">
    <property type="protein sequence ID" value="TPX77945.1"/>
    <property type="molecule type" value="Genomic_DNA"/>
</dbReference>
<dbReference type="PANTHER" id="PTHR10587">
    <property type="entry name" value="GLYCOSYL TRANSFERASE-RELATED"/>
    <property type="match status" value="1"/>
</dbReference>
<dbReference type="Pfam" id="PF01522">
    <property type="entry name" value="Polysacc_deac_1"/>
    <property type="match status" value="1"/>
</dbReference>
<dbReference type="GO" id="GO:0046872">
    <property type="term" value="F:metal ion binding"/>
    <property type="evidence" value="ECO:0007669"/>
    <property type="project" value="UniProtKB-KW"/>
</dbReference>
<proteinExistence type="predicted"/>
<evidence type="ECO:0000259" key="4">
    <source>
        <dbReference type="PROSITE" id="PS51677"/>
    </source>
</evidence>
<comment type="caution">
    <text evidence="5">The sequence shown here is derived from an EMBL/GenBank/DDBJ whole genome shotgun (WGS) entry which is preliminary data.</text>
</comment>
<dbReference type="PROSITE" id="PS51677">
    <property type="entry name" value="NODB"/>
    <property type="match status" value="1"/>
</dbReference>
<dbReference type="InterPro" id="IPR002509">
    <property type="entry name" value="NODB_dom"/>
</dbReference>
<dbReference type="AlphaFoldDB" id="A0A507FQU5"/>
<dbReference type="InterPro" id="IPR011330">
    <property type="entry name" value="Glyco_hydro/deAcase_b/a-brl"/>
</dbReference>
<evidence type="ECO:0000256" key="2">
    <source>
        <dbReference type="ARBA" id="ARBA00022801"/>
    </source>
</evidence>